<dbReference type="InterPro" id="IPR000792">
    <property type="entry name" value="Tscrpt_reg_LuxR_C"/>
</dbReference>
<evidence type="ECO:0000259" key="3">
    <source>
        <dbReference type="PROSITE" id="PS50043"/>
    </source>
</evidence>
<keyword evidence="1" id="KW-0238">DNA-binding</keyword>
<dbReference type="AlphaFoldDB" id="A0A1M6PDT1"/>
<sequence>MDVLRSEIAAELLDALDEASQSVFYVIQDGKFVYGNKNGCRITGLNHQRDVYGKPALKFVHPDDKKLIAEMTRKVMNGESIHPFEWRLHTVDGNIVWVMGFLVRINFRGRPAVLGSYIDISRTKETWSELQETSRKLEEATLNMQLVREEERAQIGWEIQENLGSTLESLRTEIEELFEGGKSDKAPVLHKIDLAQDALSGIWAHMNWREKETPDLNSAVRRHAREVEEQTGKKVELSLARKKISLAAKDAAAIARLCGGMLKTLADIGDWQAMEVHLDYKGQRIEVECICRPPDKGGPSIPGIDEARFHPLSKRLKEWDGGLALDKQERKLVLKASFAPPFASGERQTRILLGSGQPILREGIVRILSGMEDAAVVEEASTFLELMERLKDLDFDLLLLDTGVLGAQAVHNLMRIKEASPYTPILTLTPDSDDDDFSVRMLRHGAAGCLSHSSSVNELIAAVHKVAAGRKHVSNRIAEKLAFEVDIYAPKPFLYKLSDRERQVMFMIAEGKTMKEIASELRLSYKTIATYRARVFEKMHMRTDAQIVRYVVSKGLL</sequence>
<dbReference type="CDD" id="cd00130">
    <property type="entry name" value="PAS"/>
    <property type="match status" value="1"/>
</dbReference>
<dbReference type="PROSITE" id="PS50110">
    <property type="entry name" value="RESPONSE_REGULATORY"/>
    <property type="match status" value="1"/>
</dbReference>
<dbReference type="OrthoDB" id="9780312at2"/>
<dbReference type="InterPro" id="IPR000014">
    <property type="entry name" value="PAS"/>
</dbReference>
<evidence type="ECO:0000256" key="1">
    <source>
        <dbReference type="ARBA" id="ARBA00023125"/>
    </source>
</evidence>
<dbReference type="InterPro" id="IPR001789">
    <property type="entry name" value="Sig_transdc_resp-reg_receiver"/>
</dbReference>
<feature type="domain" description="PAS" evidence="5">
    <location>
        <begin position="8"/>
        <end position="79"/>
    </location>
</feature>
<feature type="modified residue" description="4-aspartylphosphate" evidence="2">
    <location>
        <position position="401"/>
    </location>
</feature>
<dbReference type="Pfam" id="PF00072">
    <property type="entry name" value="Response_reg"/>
    <property type="match status" value="1"/>
</dbReference>
<dbReference type="CDD" id="cd06170">
    <property type="entry name" value="LuxR_C_like"/>
    <property type="match status" value="1"/>
</dbReference>
<feature type="domain" description="HTH luxR-type" evidence="3">
    <location>
        <begin position="489"/>
        <end position="555"/>
    </location>
</feature>
<keyword evidence="8" id="KW-1185">Reference proteome</keyword>
<dbReference type="SMART" id="SM00421">
    <property type="entry name" value="HTH_LUXR"/>
    <property type="match status" value="1"/>
</dbReference>
<evidence type="ECO:0000259" key="4">
    <source>
        <dbReference type="PROSITE" id="PS50110"/>
    </source>
</evidence>
<proteinExistence type="predicted"/>
<dbReference type="SUPFAM" id="SSF52172">
    <property type="entry name" value="CheY-like"/>
    <property type="match status" value="1"/>
</dbReference>
<dbReference type="PROSITE" id="PS50113">
    <property type="entry name" value="PAC"/>
    <property type="match status" value="1"/>
</dbReference>
<dbReference type="PROSITE" id="PS50112">
    <property type="entry name" value="PAS"/>
    <property type="match status" value="1"/>
</dbReference>
<dbReference type="Proteomes" id="UP000183994">
    <property type="component" value="Unassembled WGS sequence"/>
</dbReference>
<accession>A0A1M6PDT1</accession>
<dbReference type="Gene3D" id="3.30.450.20">
    <property type="entry name" value="PAS domain"/>
    <property type="match status" value="1"/>
</dbReference>
<evidence type="ECO:0000313" key="8">
    <source>
        <dbReference type="Proteomes" id="UP000183994"/>
    </source>
</evidence>
<evidence type="ECO:0000256" key="2">
    <source>
        <dbReference type="PROSITE-ProRule" id="PRU00169"/>
    </source>
</evidence>
<evidence type="ECO:0000313" key="7">
    <source>
        <dbReference type="EMBL" id="SHK06071.1"/>
    </source>
</evidence>
<protein>
    <submittedName>
        <fullName evidence="7">PAS domain S-box-containing protein</fullName>
    </submittedName>
</protein>
<dbReference type="PRINTS" id="PR00038">
    <property type="entry name" value="HTHLUXR"/>
</dbReference>
<dbReference type="PROSITE" id="PS50043">
    <property type="entry name" value="HTH_LUXR_2"/>
    <property type="match status" value="1"/>
</dbReference>
<dbReference type="PANTHER" id="PTHR43214:SF43">
    <property type="entry name" value="TWO-COMPONENT RESPONSE REGULATOR"/>
    <property type="match status" value="1"/>
</dbReference>
<dbReference type="Gene3D" id="3.40.50.2300">
    <property type="match status" value="1"/>
</dbReference>
<dbReference type="Pfam" id="PF00196">
    <property type="entry name" value="GerE"/>
    <property type="match status" value="1"/>
</dbReference>
<dbReference type="STRING" id="1121393.SAMN02745216_02802"/>
<organism evidence="7 8">
    <name type="scientific">Desulfatibacillum alkenivorans DSM 16219</name>
    <dbReference type="NCBI Taxonomy" id="1121393"/>
    <lineage>
        <taxon>Bacteria</taxon>
        <taxon>Pseudomonadati</taxon>
        <taxon>Thermodesulfobacteriota</taxon>
        <taxon>Desulfobacteria</taxon>
        <taxon>Desulfobacterales</taxon>
        <taxon>Desulfatibacillaceae</taxon>
        <taxon>Desulfatibacillum</taxon>
    </lineage>
</organism>
<name>A0A1M6PDT1_9BACT</name>
<dbReference type="InterPro" id="IPR035965">
    <property type="entry name" value="PAS-like_dom_sf"/>
</dbReference>
<dbReference type="InterPro" id="IPR016032">
    <property type="entry name" value="Sig_transdc_resp-reg_C-effctor"/>
</dbReference>
<reference evidence="8" key="1">
    <citation type="submission" date="2016-11" db="EMBL/GenBank/DDBJ databases">
        <authorList>
            <person name="Varghese N."/>
            <person name="Submissions S."/>
        </authorList>
    </citation>
    <scope>NUCLEOTIDE SEQUENCE [LARGE SCALE GENOMIC DNA]</scope>
    <source>
        <strain evidence="8">DSM 16219</strain>
    </source>
</reference>
<dbReference type="InterPro" id="IPR000700">
    <property type="entry name" value="PAS-assoc_C"/>
</dbReference>
<dbReference type="InterPro" id="IPR011006">
    <property type="entry name" value="CheY-like_superfamily"/>
</dbReference>
<keyword evidence="2" id="KW-0597">Phosphoprotein</keyword>
<feature type="domain" description="PAC" evidence="6">
    <location>
        <begin position="82"/>
        <end position="132"/>
    </location>
</feature>
<dbReference type="SMART" id="SM00448">
    <property type="entry name" value="REC"/>
    <property type="match status" value="1"/>
</dbReference>
<dbReference type="GO" id="GO:0006355">
    <property type="term" value="P:regulation of DNA-templated transcription"/>
    <property type="evidence" value="ECO:0007669"/>
    <property type="project" value="InterPro"/>
</dbReference>
<evidence type="ECO:0000259" key="6">
    <source>
        <dbReference type="PROSITE" id="PS50113"/>
    </source>
</evidence>
<dbReference type="InterPro" id="IPR013655">
    <property type="entry name" value="PAS_fold_3"/>
</dbReference>
<dbReference type="GO" id="GO:0000160">
    <property type="term" value="P:phosphorelay signal transduction system"/>
    <property type="evidence" value="ECO:0007669"/>
    <property type="project" value="InterPro"/>
</dbReference>
<gene>
    <name evidence="7" type="ORF">SAMN02745216_02802</name>
</gene>
<dbReference type="RefSeq" id="WP_083611027.1">
    <property type="nucleotide sequence ID" value="NZ_FQZU01000017.1"/>
</dbReference>
<dbReference type="InterPro" id="IPR039420">
    <property type="entry name" value="WalR-like"/>
</dbReference>
<dbReference type="SUPFAM" id="SSF46894">
    <property type="entry name" value="C-terminal effector domain of the bipartite response regulators"/>
    <property type="match status" value="1"/>
</dbReference>
<dbReference type="EMBL" id="FQZU01000017">
    <property type="protein sequence ID" value="SHK06071.1"/>
    <property type="molecule type" value="Genomic_DNA"/>
</dbReference>
<evidence type="ECO:0000259" key="5">
    <source>
        <dbReference type="PROSITE" id="PS50112"/>
    </source>
</evidence>
<feature type="domain" description="Response regulatory" evidence="4">
    <location>
        <begin position="350"/>
        <end position="467"/>
    </location>
</feature>
<dbReference type="Pfam" id="PF08447">
    <property type="entry name" value="PAS_3"/>
    <property type="match status" value="1"/>
</dbReference>
<dbReference type="NCBIfam" id="TIGR00229">
    <property type="entry name" value="sensory_box"/>
    <property type="match status" value="1"/>
</dbReference>
<dbReference type="GO" id="GO:0003677">
    <property type="term" value="F:DNA binding"/>
    <property type="evidence" value="ECO:0007669"/>
    <property type="project" value="UniProtKB-KW"/>
</dbReference>
<dbReference type="PANTHER" id="PTHR43214">
    <property type="entry name" value="TWO-COMPONENT RESPONSE REGULATOR"/>
    <property type="match status" value="1"/>
</dbReference>
<dbReference type="SUPFAM" id="SSF55785">
    <property type="entry name" value="PYP-like sensor domain (PAS domain)"/>
    <property type="match status" value="1"/>
</dbReference>